<dbReference type="AlphaFoldDB" id="A0A0G1UAI8"/>
<evidence type="ECO:0000259" key="6">
    <source>
        <dbReference type="Pfam" id="PF01490"/>
    </source>
</evidence>
<feature type="transmembrane region" description="Helical" evidence="5">
    <location>
        <begin position="316"/>
        <end position="340"/>
    </location>
</feature>
<reference evidence="7 8" key="1">
    <citation type="journal article" date="2015" name="Nature">
        <title>rRNA introns, odd ribosomes, and small enigmatic genomes across a large radiation of phyla.</title>
        <authorList>
            <person name="Brown C.T."/>
            <person name="Hug L.A."/>
            <person name="Thomas B.C."/>
            <person name="Sharon I."/>
            <person name="Castelle C.J."/>
            <person name="Singh A."/>
            <person name="Wilkins M.J."/>
            <person name="Williams K.H."/>
            <person name="Banfield J.F."/>
        </authorList>
    </citation>
    <scope>NUCLEOTIDE SEQUENCE [LARGE SCALE GENOMIC DNA]</scope>
</reference>
<evidence type="ECO:0000256" key="5">
    <source>
        <dbReference type="SAM" id="Phobius"/>
    </source>
</evidence>
<dbReference type="PANTHER" id="PTHR22950:SF461">
    <property type="entry name" value="AMINO ACID TRANSPORTER TRANSMEMBRANE DOMAIN-CONTAINING PROTEIN"/>
    <property type="match status" value="1"/>
</dbReference>
<dbReference type="PANTHER" id="PTHR22950">
    <property type="entry name" value="AMINO ACID TRANSPORTER"/>
    <property type="match status" value="1"/>
</dbReference>
<dbReference type="EMBL" id="LCPE01000046">
    <property type="protein sequence ID" value="KKU91122.1"/>
    <property type="molecule type" value="Genomic_DNA"/>
</dbReference>
<dbReference type="GO" id="GO:0015179">
    <property type="term" value="F:L-amino acid transmembrane transporter activity"/>
    <property type="evidence" value="ECO:0007669"/>
    <property type="project" value="TreeGrafter"/>
</dbReference>
<name>A0A0G1UAI8_9BACT</name>
<sequence length="380" mass="40716">MMSSPSVLALSTLIGTIVGAGMFGLPFAIVQSGLFASLFYFLLLGICVTYLHLFFGEVCLRTPGKHRLIGYASLYLGFWGKALVTFSTIAGTIGVLLVFLIIGGDFLKIVLSSVLTLPAPWYHILFWAPLSLLMGAGIKLIARVELITTTALFLTMGLIFFIAAPHISLANIPLFPAASPFVAFGIILFSLIGWNAIPEIAELFREKRDKQRFGNLIKTASAAAIGLYLVFSLSVVGVSGQYTSPEALAGLVPFLGTAVIALGAFFGLVSIGDSFLIMGSYLKNSLRRDWHVPGILSIAIASLAPLALYLLGFREFIFVLSVVGIIIGTIEGLVIVALFVRARKIGQLQPEYIVRTPGFLPALIIFVLMAGAATALVFSF</sequence>
<keyword evidence="2 5" id="KW-0812">Transmembrane</keyword>
<accession>A0A0G1UAI8</accession>
<feature type="transmembrane region" description="Helical" evidence="5">
    <location>
        <begin position="248"/>
        <end position="269"/>
    </location>
</feature>
<dbReference type="Gene3D" id="1.20.1740.10">
    <property type="entry name" value="Amino acid/polyamine transporter I"/>
    <property type="match status" value="1"/>
</dbReference>
<comment type="subcellular location">
    <subcellularLocation>
        <location evidence="1">Membrane</location>
        <topology evidence="1">Multi-pass membrane protein</topology>
    </subcellularLocation>
</comment>
<dbReference type="GO" id="GO:0016020">
    <property type="term" value="C:membrane"/>
    <property type="evidence" value="ECO:0007669"/>
    <property type="project" value="UniProtKB-SubCell"/>
</dbReference>
<organism evidence="7 8">
    <name type="scientific">Candidatus Amesbacteria bacterium GW2011_GWC1_48_10</name>
    <dbReference type="NCBI Taxonomy" id="1618365"/>
    <lineage>
        <taxon>Bacteria</taxon>
        <taxon>Candidatus Amesiibacteriota</taxon>
    </lineage>
</organism>
<dbReference type="Proteomes" id="UP000034877">
    <property type="component" value="Unassembled WGS sequence"/>
</dbReference>
<feature type="transmembrane region" description="Helical" evidence="5">
    <location>
        <begin position="76"/>
        <end position="102"/>
    </location>
</feature>
<evidence type="ECO:0000256" key="1">
    <source>
        <dbReference type="ARBA" id="ARBA00004141"/>
    </source>
</evidence>
<feature type="transmembrane region" description="Helical" evidence="5">
    <location>
        <begin position="7"/>
        <end position="29"/>
    </location>
</feature>
<dbReference type="InterPro" id="IPR013057">
    <property type="entry name" value="AA_transpt_TM"/>
</dbReference>
<evidence type="ECO:0000313" key="8">
    <source>
        <dbReference type="Proteomes" id="UP000034877"/>
    </source>
</evidence>
<feature type="transmembrane region" description="Helical" evidence="5">
    <location>
        <begin position="290"/>
        <end position="310"/>
    </location>
</feature>
<evidence type="ECO:0000313" key="7">
    <source>
        <dbReference type="EMBL" id="KKU91122.1"/>
    </source>
</evidence>
<keyword evidence="4 5" id="KW-0472">Membrane</keyword>
<protein>
    <submittedName>
        <fullName evidence="7">Aromatic amino acid permease</fullName>
    </submittedName>
</protein>
<feature type="transmembrane region" description="Helical" evidence="5">
    <location>
        <begin position="174"/>
        <end position="194"/>
    </location>
</feature>
<proteinExistence type="predicted"/>
<dbReference type="Pfam" id="PF01490">
    <property type="entry name" value="Aa_trans"/>
    <property type="match status" value="1"/>
</dbReference>
<keyword evidence="3 5" id="KW-1133">Transmembrane helix</keyword>
<feature type="transmembrane region" description="Helical" evidence="5">
    <location>
        <begin position="149"/>
        <end position="168"/>
    </location>
</feature>
<gene>
    <name evidence="7" type="ORF">UY22_C0046G0008</name>
</gene>
<evidence type="ECO:0000256" key="4">
    <source>
        <dbReference type="ARBA" id="ARBA00023136"/>
    </source>
</evidence>
<feature type="transmembrane region" description="Helical" evidence="5">
    <location>
        <begin position="215"/>
        <end position="236"/>
    </location>
</feature>
<feature type="transmembrane region" description="Helical" evidence="5">
    <location>
        <begin position="35"/>
        <end position="55"/>
    </location>
</feature>
<feature type="transmembrane region" description="Helical" evidence="5">
    <location>
        <begin position="352"/>
        <end position="378"/>
    </location>
</feature>
<feature type="domain" description="Amino acid transporter transmembrane" evidence="6">
    <location>
        <begin position="9"/>
        <end position="235"/>
    </location>
</feature>
<evidence type="ECO:0000256" key="2">
    <source>
        <dbReference type="ARBA" id="ARBA00022692"/>
    </source>
</evidence>
<comment type="caution">
    <text evidence="7">The sequence shown here is derived from an EMBL/GenBank/DDBJ whole genome shotgun (WGS) entry which is preliminary data.</text>
</comment>
<feature type="transmembrane region" description="Helical" evidence="5">
    <location>
        <begin position="122"/>
        <end position="142"/>
    </location>
</feature>
<evidence type="ECO:0000256" key="3">
    <source>
        <dbReference type="ARBA" id="ARBA00022989"/>
    </source>
</evidence>